<protein>
    <submittedName>
        <fullName evidence="2">Uncharacterized protein</fullName>
    </submittedName>
</protein>
<organism evidence="2 3">
    <name type="scientific">Tanacetum coccineum</name>
    <dbReference type="NCBI Taxonomy" id="301880"/>
    <lineage>
        <taxon>Eukaryota</taxon>
        <taxon>Viridiplantae</taxon>
        <taxon>Streptophyta</taxon>
        <taxon>Embryophyta</taxon>
        <taxon>Tracheophyta</taxon>
        <taxon>Spermatophyta</taxon>
        <taxon>Magnoliopsida</taxon>
        <taxon>eudicotyledons</taxon>
        <taxon>Gunneridae</taxon>
        <taxon>Pentapetalae</taxon>
        <taxon>asterids</taxon>
        <taxon>campanulids</taxon>
        <taxon>Asterales</taxon>
        <taxon>Asteraceae</taxon>
        <taxon>Asteroideae</taxon>
        <taxon>Anthemideae</taxon>
        <taxon>Anthemidinae</taxon>
        <taxon>Tanacetum</taxon>
    </lineage>
</organism>
<reference evidence="2" key="2">
    <citation type="submission" date="2022-01" db="EMBL/GenBank/DDBJ databases">
        <authorList>
            <person name="Yamashiro T."/>
            <person name="Shiraishi A."/>
            <person name="Satake H."/>
            <person name="Nakayama K."/>
        </authorList>
    </citation>
    <scope>NUCLEOTIDE SEQUENCE</scope>
</reference>
<dbReference type="PANTHER" id="PTHR11439:SF483">
    <property type="entry name" value="PEPTIDE SYNTHASE GLIP-LIKE, PUTATIVE (AFU_ORTHOLOGUE AFUA_3G12920)-RELATED"/>
    <property type="match status" value="1"/>
</dbReference>
<name>A0ABQ5F3N5_9ASTR</name>
<dbReference type="PANTHER" id="PTHR11439">
    <property type="entry name" value="GAG-POL-RELATED RETROTRANSPOSON"/>
    <property type="match status" value="1"/>
</dbReference>
<evidence type="ECO:0000313" key="3">
    <source>
        <dbReference type="Proteomes" id="UP001151760"/>
    </source>
</evidence>
<dbReference type="EMBL" id="BQNB010016963">
    <property type="protein sequence ID" value="GJT57800.1"/>
    <property type="molecule type" value="Genomic_DNA"/>
</dbReference>
<feature type="compositionally biased region" description="Basic and acidic residues" evidence="1">
    <location>
        <begin position="309"/>
        <end position="320"/>
    </location>
</feature>
<dbReference type="Proteomes" id="UP001151760">
    <property type="component" value="Unassembled WGS sequence"/>
</dbReference>
<gene>
    <name evidence="2" type="ORF">Tco_0992854</name>
</gene>
<feature type="compositionally biased region" description="Acidic residues" evidence="1">
    <location>
        <begin position="350"/>
        <end position="378"/>
    </location>
</feature>
<evidence type="ECO:0000313" key="2">
    <source>
        <dbReference type="EMBL" id="GJT57800.1"/>
    </source>
</evidence>
<accession>A0ABQ5F3N5</accession>
<evidence type="ECO:0000256" key="1">
    <source>
        <dbReference type="SAM" id="MobiDB-lite"/>
    </source>
</evidence>
<proteinExistence type="predicted"/>
<comment type="caution">
    <text evidence="2">The sequence shown here is derived from an EMBL/GenBank/DDBJ whole genome shotgun (WGS) entry which is preliminary data.</text>
</comment>
<keyword evidence="3" id="KW-1185">Reference proteome</keyword>
<reference evidence="2" key="1">
    <citation type="journal article" date="2022" name="Int. J. Mol. Sci.">
        <title>Draft Genome of Tanacetum Coccineum: Genomic Comparison of Closely Related Tanacetum-Family Plants.</title>
        <authorList>
            <person name="Yamashiro T."/>
            <person name="Shiraishi A."/>
            <person name="Nakayama K."/>
            <person name="Satake H."/>
        </authorList>
    </citation>
    <scope>NUCLEOTIDE SEQUENCE</scope>
</reference>
<feature type="region of interest" description="Disordered" evidence="1">
    <location>
        <begin position="287"/>
        <end position="385"/>
    </location>
</feature>
<dbReference type="CDD" id="cd09272">
    <property type="entry name" value="RNase_HI_RT_Ty1"/>
    <property type="match status" value="1"/>
</dbReference>
<sequence>MLMKLLKKYGLLTSDSVDTPMVEKNKLDEDLQGTPVDATLYHGIFGSLMYLTSSRPKLIYAVCLCARYQAKPTEKHLHAVKQIFRYLKGTINMGLWYSKDTNMSLTTCSNADHARCQDTRCSTSGNAQFLGDKLVSWSSKKQKSTATSSTEAEYIALSGCCSKILWMRSQLTDYGFTFNKISLYCDNKSAIALCCNNVQHSRAKHIDIQLLDRKACYEKHVSGNAKMSDRRRGRVMMVTRGVVIRDTPSESVLKKKSLAKVDRGKGMDLISDVAVFEAAQLKKTLKKRKQETHKLHASGSGDGVGSHPKVPDESQDKTTSTKEGTGTIPGVPDVPKYQSESENESWRNSEDDDRNDDDSDDVTNDDDDDDDVDNDADGNNEASDSVMCRCTYAVSSLMDMVYWLSEQ</sequence>